<protein>
    <submittedName>
        <fullName evidence="2">Uncharacterized protein</fullName>
    </submittedName>
</protein>
<dbReference type="AlphaFoldDB" id="A0A915JRH7"/>
<keyword evidence="1" id="KW-1185">Reference proteome</keyword>
<name>A0A915JRH7_ROMCU</name>
<sequence length="87" mass="9926">MPFFNYYVCNVDASNNHQLVITPGLFALHLVHFLWYDSGVCEYLIKKCMKCDSIAKQILQLTVFCLNEHPSDCEKGDHFSKAAAIIL</sequence>
<dbReference type="WBParaSite" id="nRc.2.0.1.t28723-RA">
    <property type="protein sequence ID" value="nRc.2.0.1.t28723-RA"/>
    <property type="gene ID" value="nRc.2.0.1.g28723"/>
</dbReference>
<reference evidence="2" key="1">
    <citation type="submission" date="2022-11" db="UniProtKB">
        <authorList>
            <consortium name="WormBaseParasite"/>
        </authorList>
    </citation>
    <scope>IDENTIFICATION</scope>
</reference>
<organism evidence="1 2">
    <name type="scientific">Romanomermis culicivorax</name>
    <name type="common">Nematode worm</name>
    <dbReference type="NCBI Taxonomy" id="13658"/>
    <lineage>
        <taxon>Eukaryota</taxon>
        <taxon>Metazoa</taxon>
        <taxon>Ecdysozoa</taxon>
        <taxon>Nematoda</taxon>
        <taxon>Enoplea</taxon>
        <taxon>Dorylaimia</taxon>
        <taxon>Mermithida</taxon>
        <taxon>Mermithoidea</taxon>
        <taxon>Mermithidae</taxon>
        <taxon>Romanomermis</taxon>
    </lineage>
</organism>
<evidence type="ECO:0000313" key="1">
    <source>
        <dbReference type="Proteomes" id="UP000887565"/>
    </source>
</evidence>
<dbReference type="Proteomes" id="UP000887565">
    <property type="component" value="Unplaced"/>
</dbReference>
<proteinExistence type="predicted"/>
<evidence type="ECO:0000313" key="2">
    <source>
        <dbReference type="WBParaSite" id="nRc.2.0.1.t28723-RA"/>
    </source>
</evidence>
<accession>A0A915JRH7</accession>